<accession>A0A356LC38</accession>
<evidence type="ECO:0000313" key="2">
    <source>
        <dbReference type="Proteomes" id="UP000264036"/>
    </source>
</evidence>
<comment type="caution">
    <text evidence="1">The sequence shown here is derived from an EMBL/GenBank/DDBJ whole genome shotgun (WGS) entry which is preliminary data.</text>
</comment>
<protein>
    <submittedName>
        <fullName evidence="1">Uncharacterized protein</fullName>
    </submittedName>
</protein>
<reference evidence="1 2" key="1">
    <citation type="journal article" date="2018" name="Nat. Biotechnol.">
        <title>A standardized bacterial taxonomy based on genome phylogeny substantially revises the tree of life.</title>
        <authorList>
            <person name="Parks D.H."/>
            <person name="Chuvochina M."/>
            <person name="Waite D.W."/>
            <person name="Rinke C."/>
            <person name="Skarshewski A."/>
            <person name="Chaumeil P.A."/>
            <person name="Hugenholtz P."/>
        </authorList>
    </citation>
    <scope>NUCLEOTIDE SEQUENCE [LARGE SCALE GENOMIC DNA]</scope>
    <source>
        <strain evidence="1">UBA10707</strain>
    </source>
</reference>
<proteinExistence type="predicted"/>
<organism evidence="1 2">
    <name type="scientific">Advenella kashmirensis</name>
    <dbReference type="NCBI Taxonomy" id="310575"/>
    <lineage>
        <taxon>Bacteria</taxon>
        <taxon>Pseudomonadati</taxon>
        <taxon>Pseudomonadota</taxon>
        <taxon>Betaproteobacteria</taxon>
        <taxon>Burkholderiales</taxon>
        <taxon>Alcaligenaceae</taxon>
    </lineage>
</organism>
<dbReference type="Proteomes" id="UP000264036">
    <property type="component" value="Unassembled WGS sequence"/>
</dbReference>
<gene>
    <name evidence="1" type="ORF">DD666_04025</name>
</gene>
<evidence type="ECO:0000313" key="1">
    <source>
        <dbReference type="EMBL" id="HBP28566.1"/>
    </source>
</evidence>
<name>A0A356LC38_9BURK</name>
<dbReference type="EMBL" id="DOEK01000005">
    <property type="protein sequence ID" value="HBP28566.1"/>
    <property type="molecule type" value="Genomic_DNA"/>
</dbReference>
<dbReference type="AlphaFoldDB" id="A0A356LC38"/>
<sequence>MEMKLENLEAMTDVEEKVFWRMFDVRIVRDNGAAARAHLQAGRPVYYREDGTPPGLIIKEFPDGRRQLVRFVDGVEQTVGDTAAA</sequence>